<sequence>MNCMKTRQEQEQEQERSENEGQDSDHNNAHVNIQPPTTVRIDKIADTITNHGELNRPLPFIDISNNATVIPITSTTPLASISVNKGSNRYIFDSPCTSTERPHMPKVRKGELETLNQVFVFGTQYCVSDPLCKTEYNNNKEHQINSSSLRSLGLLDDLVFLLRKVPCDGFLNQVWNWKGDPKIDDQGKNFLIVCKHILLTFHLVHRTPPMHVMNHEGSFFCESILPGLLALSKIIKFVEFKCGMVKEHTTHSLENSVKILECNVAALREKACHYENASLETFKKIGAYGIQIIKTQVTLGKTMIHDKHRRKSIEMRSAQIPRTWDDRLLILEYLELLATLYIELLHAQEVESKLLEERVNVDRPSGPLVRSIME</sequence>
<proteinExistence type="predicted"/>
<evidence type="ECO:0000313" key="3">
    <source>
        <dbReference type="Proteomes" id="UP000252139"/>
    </source>
</evidence>
<comment type="caution">
    <text evidence="2">The sequence shown here is derived from an EMBL/GenBank/DDBJ whole genome shotgun (WGS) entry which is preliminary data.</text>
</comment>
<dbReference type="EMBL" id="PJQL01000063">
    <property type="protein sequence ID" value="RCI00387.1"/>
    <property type="molecule type" value="Genomic_DNA"/>
</dbReference>
<dbReference type="AlphaFoldDB" id="A0A367KDY9"/>
<dbReference type="Proteomes" id="UP000252139">
    <property type="component" value="Unassembled WGS sequence"/>
</dbReference>
<feature type="region of interest" description="Disordered" evidence="1">
    <location>
        <begin position="1"/>
        <end position="36"/>
    </location>
</feature>
<gene>
    <name evidence="2" type="ORF">CU097_001898</name>
</gene>
<evidence type="ECO:0000256" key="1">
    <source>
        <dbReference type="SAM" id="MobiDB-lite"/>
    </source>
</evidence>
<keyword evidence="3" id="KW-1185">Reference proteome</keyword>
<dbReference type="OrthoDB" id="2289105at2759"/>
<protein>
    <submittedName>
        <fullName evidence="2">Uncharacterized protein</fullName>
    </submittedName>
</protein>
<name>A0A367KDY9_RHIAZ</name>
<organism evidence="2 3">
    <name type="scientific">Rhizopus azygosporus</name>
    <name type="common">Rhizopus microsporus var. azygosporus</name>
    <dbReference type="NCBI Taxonomy" id="86630"/>
    <lineage>
        <taxon>Eukaryota</taxon>
        <taxon>Fungi</taxon>
        <taxon>Fungi incertae sedis</taxon>
        <taxon>Mucoromycota</taxon>
        <taxon>Mucoromycotina</taxon>
        <taxon>Mucoromycetes</taxon>
        <taxon>Mucorales</taxon>
        <taxon>Mucorineae</taxon>
        <taxon>Rhizopodaceae</taxon>
        <taxon>Rhizopus</taxon>
    </lineage>
</organism>
<accession>A0A367KDY9</accession>
<reference evidence="2 3" key="1">
    <citation type="journal article" date="2018" name="G3 (Bethesda)">
        <title>Phylogenetic and Phylogenomic Definition of Rhizopus Species.</title>
        <authorList>
            <person name="Gryganskyi A.P."/>
            <person name="Golan J."/>
            <person name="Dolatabadi S."/>
            <person name="Mondo S."/>
            <person name="Robb S."/>
            <person name="Idnurm A."/>
            <person name="Muszewska A."/>
            <person name="Steczkiewicz K."/>
            <person name="Masonjones S."/>
            <person name="Liao H.L."/>
            <person name="Gajdeczka M.T."/>
            <person name="Anike F."/>
            <person name="Vuek A."/>
            <person name="Anishchenko I.M."/>
            <person name="Voigt K."/>
            <person name="de Hoog G.S."/>
            <person name="Smith M.E."/>
            <person name="Heitman J."/>
            <person name="Vilgalys R."/>
            <person name="Stajich J.E."/>
        </authorList>
    </citation>
    <scope>NUCLEOTIDE SEQUENCE [LARGE SCALE GENOMIC DNA]</scope>
    <source>
        <strain evidence="2 3">CBS 357.93</strain>
    </source>
</reference>
<evidence type="ECO:0000313" key="2">
    <source>
        <dbReference type="EMBL" id="RCI00387.1"/>
    </source>
</evidence>
<feature type="compositionally biased region" description="Basic and acidic residues" evidence="1">
    <location>
        <begin position="1"/>
        <end position="28"/>
    </location>
</feature>